<dbReference type="EMBL" id="CQQC01000883">
    <property type="protein sequence ID" value="CNV47824.1"/>
    <property type="molecule type" value="Genomic_DNA"/>
</dbReference>
<evidence type="ECO:0000313" key="3">
    <source>
        <dbReference type="EMBL" id="CKU22398.1"/>
    </source>
</evidence>
<dbReference type="AlphaFoldDB" id="A0A655AW32"/>
<evidence type="ECO:0000313" key="2">
    <source>
        <dbReference type="EMBL" id="CKU03811.1"/>
    </source>
</evidence>
<gene>
    <name evidence="4" type="ORF">ERS007661_02489</name>
    <name evidence="1" type="ORF">ERS007681_04814</name>
    <name evidence="2" type="ORF">ERS027659_05014</name>
    <name evidence="3" type="ORF">ERS027661_04965</name>
</gene>
<dbReference type="Proteomes" id="UP000039217">
    <property type="component" value="Unassembled WGS sequence"/>
</dbReference>
<evidence type="ECO:0000313" key="6">
    <source>
        <dbReference type="Proteomes" id="UP000048289"/>
    </source>
</evidence>
<evidence type="ECO:0000313" key="1">
    <source>
        <dbReference type="EMBL" id="CFE51569.1"/>
    </source>
</evidence>
<dbReference type="Proteomes" id="UP000048289">
    <property type="component" value="Unassembled WGS sequence"/>
</dbReference>
<name>A0A655AW32_MYCTX</name>
<evidence type="ECO:0000313" key="8">
    <source>
        <dbReference type="Proteomes" id="UP000050164"/>
    </source>
</evidence>
<evidence type="ECO:0000313" key="7">
    <source>
        <dbReference type="Proteomes" id="UP000049023"/>
    </source>
</evidence>
<dbReference type="EMBL" id="CNFU01002312">
    <property type="protein sequence ID" value="CKU22398.1"/>
    <property type="molecule type" value="Genomic_DNA"/>
</dbReference>
<dbReference type="Proteomes" id="UP000050164">
    <property type="component" value="Unassembled WGS sequence"/>
</dbReference>
<proteinExistence type="predicted"/>
<evidence type="ECO:0000313" key="5">
    <source>
        <dbReference type="Proteomes" id="UP000039217"/>
    </source>
</evidence>
<sequence>MHAGFSLITRAISRQLNKPGATIVCTTTDNAVCNPSMPGRAAANSTHFSCSACGA</sequence>
<evidence type="ECO:0000313" key="4">
    <source>
        <dbReference type="EMBL" id="CNV47824.1"/>
    </source>
</evidence>
<protein>
    <submittedName>
        <fullName evidence="3">Uncharacterized protein</fullName>
    </submittedName>
</protein>
<reference evidence="5 6" key="1">
    <citation type="submission" date="2015-03" db="EMBL/GenBank/DDBJ databases">
        <authorList>
            <consortium name="Pathogen Informatics"/>
        </authorList>
    </citation>
    <scope>NUCLEOTIDE SEQUENCE [LARGE SCALE GENOMIC DNA]</scope>
    <source>
        <strain evidence="2 8">Bir 185</strain>
        <strain evidence="3 7">Bir 187</strain>
        <strain evidence="4 5">D00501624</strain>
        <strain evidence="1 6">G09901357</strain>
    </source>
</reference>
<dbReference type="EMBL" id="CFOE01001490">
    <property type="protein sequence ID" value="CFE51569.1"/>
    <property type="molecule type" value="Genomic_DNA"/>
</dbReference>
<dbReference type="EMBL" id="CNFT01002184">
    <property type="protein sequence ID" value="CKU03811.1"/>
    <property type="molecule type" value="Genomic_DNA"/>
</dbReference>
<organism evidence="3 7">
    <name type="scientific">Mycobacterium tuberculosis</name>
    <dbReference type="NCBI Taxonomy" id="1773"/>
    <lineage>
        <taxon>Bacteria</taxon>
        <taxon>Bacillati</taxon>
        <taxon>Actinomycetota</taxon>
        <taxon>Actinomycetes</taxon>
        <taxon>Mycobacteriales</taxon>
        <taxon>Mycobacteriaceae</taxon>
        <taxon>Mycobacterium</taxon>
        <taxon>Mycobacterium tuberculosis complex</taxon>
    </lineage>
</organism>
<dbReference type="Proteomes" id="UP000049023">
    <property type="component" value="Unassembled WGS sequence"/>
</dbReference>
<accession>A0A655AW32</accession>